<dbReference type="EC" id="1.14.13.168" evidence="3"/>
<dbReference type="GO" id="GO:0103075">
    <property type="term" value="F:indole-3-pyruvate monooxygenase activity"/>
    <property type="evidence" value="ECO:0007669"/>
    <property type="project" value="UniProtKB-EC"/>
</dbReference>
<evidence type="ECO:0000256" key="1">
    <source>
        <dbReference type="ARBA" id="ARBA00009183"/>
    </source>
</evidence>
<evidence type="ECO:0000256" key="2">
    <source>
        <dbReference type="ARBA" id="ARBA00023002"/>
    </source>
</evidence>
<dbReference type="PRINTS" id="PR00411">
    <property type="entry name" value="PNDRDTASEI"/>
</dbReference>
<dbReference type="PANTHER" id="PTHR43539:SF9">
    <property type="entry name" value="INDOLE-3-PYRUVATE MONOOXYGENASE YUCCA11-RELATED"/>
    <property type="match status" value="1"/>
</dbReference>
<reference evidence="5" key="1">
    <citation type="journal article" date="2023" name="Nat. Commun.">
        <title>Diploid and tetraploid genomes of Acorus and the evolution of monocots.</title>
        <authorList>
            <person name="Ma L."/>
            <person name="Liu K.W."/>
            <person name="Li Z."/>
            <person name="Hsiao Y.Y."/>
            <person name="Qi Y."/>
            <person name="Fu T."/>
            <person name="Tang G.D."/>
            <person name="Zhang D."/>
            <person name="Sun W.H."/>
            <person name="Liu D.K."/>
            <person name="Li Y."/>
            <person name="Chen G.Z."/>
            <person name="Liu X.D."/>
            <person name="Liao X.Y."/>
            <person name="Jiang Y.T."/>
            <person name="Yu X."/>
            <person name="Hao Y."/>
            <person name="Huang J."/>
            <person name="Zhao X.W."/>
            <person name="Ke S."/>
            <person name="Chen Y.Y."/>
            <person name="Wu W.L."/>
            <person name="Hsu J.L."/>
            <person name="Lin Y.F."/>
            <person name="Huang M.D."/>
            <person name="Li C.Y."/>
            <person name="Huang L."/>
            <person name="Wang Z.W."/>
            <person name="Zhao X."/>
            <person name="Zhong W.Y."/>
            <person name="Peng D.H."/>
            <person name="Ahmad S."/>
            <person name="Lan S."/>
            <person name="Zhang J.S."/>
            <person name="Tsai W.C."/>
            <person name="Van de Peer Y."/>
            <person name="Liu Z.J."/>
        </authorList>
    </citation>
    <scope>NUCLEOTIDE SEQUENCE</scope>
    <source>
        <strain evidence="5">CP</strain>
    </source>
</reference>
<comment type="similarity">
    <text evidence="1">Belongs to the FMO family.</text>
</comment>
<dbReference type="Proteomes" id="UP001180020">
    <property type="component" value="Unassembled WGS sequence"/>
</dbReference>
<dbReference type="InterPro" id="IPR050982">
    <property type="entry name" value="Auxin_biosynth/cation_transpt"/>
</dbReference>
<evidence type="ECO:0000313" key="6">
    <source>
        <dbReference type="Proteomes" id="UP001180020"/>
    </source>
</evidence>
<name>A0AAV9EX16_ACOCL</name>
<keyword evidence="2" id="KW-0560">Oxidoreductase</keyword>
<gene>
    <name evidence="5" type="primary">YUC11</name>
    <name evidence="5" type="ORF">QJS10_CPB04g00738</name>
</gene>
<comment type="caution">
    <text evidence="5">The sequence shown here is derived from an EMBL/GenBank/DDBJ whole genome shotgun (WGS) entry which is preliminary data.</text>
</comment>
<dbReference type="PROSITE" id="PS51257">
    <property type="entry name" value="PROKAR_LIPOPROTEIN"/>
    <property type="match status" value="1"/>
</dbReference>
<evidence type="ECO:0000256" key="4">
    <source>
        <dbReference type="ARBA" id="ARBA00047707"/>
    </source>
</evidence>
<organism evidence="5 6">
    <name type="scientific">Acorus calamus</name>
    <name type="common">Sweet flag</name>
    <dbReference type="NCBI Taxonomy" id="4465"/>
    <lineage>
        <taxon>Eukaryota</taxon>
        <taxon>Viridiplantae</taxon>
        <taxon>Streptophyta</taxon>
        <taxon>Embryophyta</taxon>
        <taxon>Tracheophyta</taxon>
        <taxon>Spermatophyta</taxon>
        <taxon>Magnoliopsida</taxon>
        <taxon>Liliopsida</taxon>
        <taxon>Acoraceae</taxon>
        <taxon>Acorus</taxon>
    </lineage>
</organism>
<dbReference type="SUPFAM" id="SSF51905">
    <property type="entry name" value="FAD/NAD(P)-binding domain"/>
    <property type="match status" value="2"/>
</dbReference>
<evidence type="ECO:0000256" key="3">
    <source>
        <dbReference type="ARBA" id="ARBA00039148"/>
    </source>
</evidence>
<proteinExistence type="inferred from homology"/>
<comment type="catalytic activity">
    <reaction evidence="4">
        <text>indole-3-pyruvate + NADPH + O2 + H(+) = (indol-3-yl)acetate + CO2 + NADP(+) + H2O</text>
        <dbReference type="Rhea" id="RHEA:34331"/>
        <dbReference type="ChEBI" id="CHEBI:15377"/>
        <dbReference type="ChEBI" id="CHEBI:15378"/>
        <dbReference type="ChEBI" id="CHEBI:15379"/>
        <dbReference type="ChEBI" id="CHEBI:16526"/>
        <dbReference type="ChEBI" id="CHEBI:17640"/>
        <dbReference type="ChEBI" id="CHEBI:30854"/>
        <dbReference type="ChEBI" id="CHEBI:57783"/>
        <dbReference type="ChEBI" id="CHEBI:58349"/>
        <dbReference type="EC" id="1.14.13.168"/>
    </reaction>
</comment>
<keyword evidence="5" id="KW-0503">Monooxygenase</keyword>
<keyword evidence="6" id="KW-1185">Reference proteome</keyword>
<dbReference type="AlphaFoldDB" id="A0AAV9EX16"/>
<dbReference type="Gene3D" id="3.50.50.60">
    <property type="entry name" value="FAD/NAD(P)-binding domain"/>
    <property type="match status" value="1"/>
</dbReference>
<dbReference type="Pfam" id="PF13738">
    <property type="entry name" value="Pyr_redox_3"/>
    <property type="match status" value="1"/>
</dbReference>
<dbReference type="GO" id="GO:0050660">
    <property type="term" value="F:flavin adenine dinucleotide binding"/>
    <property type="evidence" value="ECO:0007669"/>
    <property type="project" value="TreeGrafter"/>
</dbReference>
<sequence>MKKKRTTIEKEVVIVGGGPSGLATAACLKVLSITNIAILERENCICSLWKKRTYDRLHLHLHKNLCSLPHMPYPSNSPSYVPRSGVVDYLDSYAKRFDVRPTFNSDVQKVGFDEEEGRWRVVVGTGEEVVEYMARFVVVASGENVEGVVPEVKGLEGFGGEVLHSSQYRSGKECEGKDVLVVGCGNSGMEIACDLAESGARTSIVVRSPVLPSLASVRGSEVRFVDGKTLQFDVIVFATGYKRTVKNWLKVSDDGYLIDDDGMAKQEFPNHWKGMNGLYCAGLKRRGFYGSSEDALNIANDINNLLKLRETLSSEQK</sequence>
<dbReference type="InterPro" id="IPR036188">
    <property type="entry name" value="FAD/NAD-bd_sf"/>
</dbReference>
<dbReference type="PRINTS" id="PR00368">
    <property type="entry name" value="FADPNR"/>
</dbReference>
<dbReference type="PANTHER" id="PTHR43539">
    <property type="entry name" value="FLAVIN-BINDING MONOOXYGENASE-LIKE PROTEIN (AFU_ORTHOLOGUE AFUA_4G09220)"/>
    <property type="match status" value="1"/>
</dbReference>
<dbReference type="EMBL" id="JAUJYO010000004">
    <property type="protein sequence ID" value="KAK1318146.1"/>
    <property type="molecule type" value="Genomic_DNA"/>
</dbReference>
<accession>A0AAV9EX16</accession>
<protein>
    <recommendedName>
        <fullName evidence="3">indole-3-pyruvate monooxygenase</fullName>
        <ecNumber evidence="3">1.14.13.168</ecNumber>
    </recommendedName>
</protein>
<evidence type="ECO:0000313" key="5">
    <source>
        <dbReference type="EMBL" id="KAK1318146.1"/>
    </source>
</evidence>
<reference evidence="5" key="2">
    <citation type="submission" date="2023-06" db="EMBL/GenBank/DDBJ databases">
        <authorList>
            <person name="Ma L."/>
            <person name="Liu K.-W."/>
            <person name="Li Z."/>
            <person name="Hsiao Y.-Y."/>
            <person name="Qi Y."/>
            <person name="Fu T."/>
            <person name="Tang G."/>
            <person name="Zhang D."/>
            <person name="Sun W.-H."/>
            <person name="Liu D.-K."/>
            <person name="Li Y."/>
            <person name="Chen G.-Z."/>
            <person name="Liu X.-D."/>
            <person name="Liao X.-Y."/>
            <person name="Jiang Y.-T."/>
            <person name="Yu X."/>
            <person name="Hao Y."/>
            <person name="Huang J."/>
            <person name="Zhao X.-W."/>
            <person name="Ke S."/>
            <person name="Chen Y.-Y."/>
            <person name="Wu W.-L."/>
            <person name="Hsu J.-L."/>
            <person name="Lin Y.-F."/>
            <person name="Huang M.-D."/>
            <person name="Li C.-Y."/>
            <person name="Huang L."/>
            <person name="Wang Z.-W."/>
            <person name="Zhao X."/>
            <person name="Zhong W.-Y."/>
            <person name="Peng D.-H."/>
            <person name="Ahmad S."/>
            <person name="Lan S."/>
            <person name="Zhang J.-S."/>
            <person name="Tsai W.-C."/>
            <person name="Van De Peer Y."/>
            <person name="Liu Z.-J."/>
        </authorList>
    </citation>
    <scope>NUCLEOTIDE SEQUENCE</scope>
    <source>
        <strain evidence="5">CP</strain>
        <tissue evidence="5">Leaves</tissue>
    </source>
</reference>